<dbReference type="InterPro" id="IPR001647">
    <property type="entry name" value="HTH_TetR"/>
</dbReference>
<dbReference type="Proteomes" id="UP001219630">
    <property type="component" value="Chromosome"/>
</dbReference>
<accession>A0ABY8G6Y3</accession>
<evidence type="ECO:0000256" key="1">
    <source>
        <dbReference type="ARBA" id="ARBA00023015"/>
    </source>
</evidence>
<dbReference type="InterPro" id="IPR009057">
    <property type="entry name" value="Homeodomain-like_sf"/>
</dbReference>
<dbReference type="PROSITE" id="PS50977">
    <property type="entry name" value="HTH_TETR_2"/>
    <property type="match status" value="1"/>
</dbReference>
<sequence length="195" mass="20973">MLNKLTRKQATHERIVAVAARAIRRAGINGVGVADMMKEAGLTHGGFYAHFESRDALVVEAIRRAWVDSSTALKEAMASRVACGESDFAALVYSYLHENHLEQIECGCVVAALASEMPRMVDAVRDEARRNVNALIALVRSTLPAGVDPACAEGAAARMVGALQLARVLGGKAGRDLLVQTSRQLITEFEPISHH</sequence>
<evidence type="ECO:0000256" key="3">
    <source>
        <dbReference type="ARBA" id="ARBA00023163"/>
    </source>
</evidence>
<keyword evidence="7" id="KW-1185">Reference proteome</keyword>
<evidence type="ECO:0000256" key="2">
    <source>
        <dbReference type="ARBA" id="ARBA00023125"/>
    </source>
</evidence>
<keyword evidence="2 4" id="KW-0238">DNA-binding</keyword>
<dbReference type="PANTHER" id="PTHR47506">
    <property type="entry name" value="TRANSCRIPTIONAL REGULATORY PROTEIN"/>
    <property type="match status" value="1"/>
</dbReference>
<feature type="domain" description="HTH tetR-type" evidence="5">
    <location>
        <begin position="9"/>
        <end position="69"/>
    </location>
</feature>
<dbReference type="RefSeq" id="WP_240632774.1">
    <property type="nucleotide sequence ID" value="NZ_CP114280.1"/>
</dbReference>
<dbReference type="PANTHER" id="PTHR47506:SF7">
    <property type="entry name" value="TRANSCRIPTIONAL REGULATORY PROTEIN"/>
    <property type="match status" value="1"/>
</dbReference>
<proteinExistence type="predicted"/>
<dbReference type="Gene3D" id="1.10.10.60">
    <property type="entry name" value="Homeodomain-like"/>
    <property type="match status" value="1"/>
</dbReference>
<dbReference type="InterPro" id="IPR036271">
    <property type="entry name" value="Tet_transcr_reg_TetR-rel_C_sf"/>
</dbReference>
<feature type="DNA-binding region" description="H-T-H motif" evidence="4">
    <location>
        <begin position="32"/>
        <end position="51"/>
    </location>
</feature>
<name>A0ABY8G6Y3_9GAMM</name>
<evidence type="ECO:0000313" key="6">
    <source>
        <dbReference type="EMBL" id="WFN55716.1"/>
    </source>
</evidence>
<dbReference type="Gene3D" id="1.10.357.10">
    <property type="entry name" value="Tetracycline Repressor, domain 2"/>
    <property type="match status" value="1"/>
</dbReference>
<keyword evidence="1" id="KW-0805">Transcription regulation</keyword>
<keyword evidence="3" id="KW-0804">Transcription</keyword>
<dbReference type="SUPFAM" id="SSF46689">
    <property type="entry name" value="Homeodomain-like"/>
    <property type="match status" value="1"/>
</dbReference>
<organism evidence="6 7">
    <name type="scientific">Dickeya lacustris</name>
    <dbReference type="NCBI Taxonomy" id="2259638"/>
    <lineage>
        <taxon>Bacteria</taxon>
        <taxon>Pseudomonadati</taxon>
        <taxon>Pseudomonadota</taxon>
        <taxon>Gammaproteobacteria</taxon>
        <taxon>Enterobacterales</taxon>
        <taxon>Pectobacteriaceae</taxon>
        <taxon>Dickeya</taxon>
    </lineage>
</organism>
<dbReference type="SUPFAM" id="SSF48498">
    <property type="entry name" value="Tetracyclin repressor-like, C-terminal domain"/>
    <property type="match status" value="1"/>
</dbReference>
<evidence type="ECO:0000259" key="5">
    <source>
        <dbReference type="PROSITE" id="PS50977"/>
    </source>
</evidence>
<dbReference type="EMBL" id="CP114280">
    <property type="protein sequence ID" value="WFN55716.1"/>
    <property type="molecule type" value="Genomic_DNA"/>
</dbReference>
<dbReference type="Pfam" id="PF00440">
    <property type="entry name" value="TetR_N"/>
    <property type="match status" value="1"/>
</dbReference>
<gene>
    <name evidence="6" type="ORF">O1Q98_19465</name>
</gene>
<reference evidence="6 7" key="1">
    <citation type="submission" date="2022-12" db="EMBL/GenBank/DDBJ databases">
        <title>Complete genome sequencing of Dickeya lacustris type strain LMG30899.</title>
        <authorList>
            <person name="Dobhal S."/>
            <person name="Arizala D."/>
            <person name="Arif M."/>
        </authorList>
    </citation>
    <scope>NUCLEOTIDE SEQUENCE [LARGE SCALE GENOMIC DNA]</scope>
    <source>
        <strain evidence="6 7">LMG30899</strain>
    </source>
</reference>
<evidence type="ECO:0000256" key="4">
    <source>
        <dbReference type="PROSITE-ProRule" id="PRU00335"/>
    </source>
</evidence>
<evidence type="ECO:0000313" key="7">
    <source>
        <dbReference type="Proteomes" id="UP001219630"/>
    </source>
</evidence>
<protein>
    <submittedName>
        <fullName evidence="6">TetR/AcrR family transcriptional regulator</fullName>
    </submittedName>
</protein>